<dbReference type="PATRIC" id="fig|1469144.10.peg.2957"/>
<evidence type="ECO:0000313" key="7">
    <source>
        <dbReference type="Proteomes" id="UP000070659"/>
    </source>
</evidence>
<dbReference type="Proteomes" id="UP000070598">
    <property type="component" value="Unassembled WGS sequence"/>
</dbReference>
<protein>
    <submittedName>
        <fullName evidence="2">F0F1 ATP synthase</fullName>
    </submittedName>
</protein>
<dbReference type="EMBL" id="JYIK01000737">
    <property type="protein sequence ID" value="KWX09725.1"/>
    <property type="molecule type" value="Genomic_DNA"/>
</dbReference>
<evidence type="ECO:0000313" key="4">
    <source>
        <dbReference type="EMBL" id="KWX09725.1"/>
    </source>
</evidence>
<organism evidence="2 7">
    <name type="scientific">Carbonactinospora thermoautotrophica</name>
    <dbReference type="NCBI Taxonomy" id="1469144"/>
    <lineage>
        <taxon>Bacteria</taxon>
        <taxon>Bacillati</taxon>
        <taxon>Actinomycetota</taxon>
        <taxon>Actinomycetes</taxon>
        <taxon>Kitasatosporales</taxon>
        <taxon>Carbonactinosporaceae</taxon>
        <taxon>Carbonactinospora</taxon>
    </lineage>
</organism>
<reference evidence="5" key="3">
    <citation type="submission" date="2015-04" db="EMBL/GenBank/DDBJ databases">
        <title>Physiological reanalysis, assessment of diazotrophy, and genome sequences of multiple isolates of Streptomyces thermoautotrophicus.</title>
        <authorList>
            <person name="MacKellar D.C."/>
            <person name="Lieber L."/>
            <person name="Norman J."/>
            <person name="Bolger A."/>
            <person name="Tobin C."/>
            <person name="Murray J.W."/>
            <person name="Chang R."/>
            <person name="Ford T."/>
            <person name="Nguyen P.Q."/>
            <person name="Woodward J."/>
            <person name="Permingeat H."/>
            <person name="Joshi N.S."/>
            <person name="Silver P.A."/>
            <person name="Usadel B."/>
            <person name="Rutherford A.W."/>
            <person name="Friesen M."/>
            <person name="Prell J."/>
        </authorList>
    </citation>
    <scope>NUCLEOTIDE SEQUENCE [LARGE SCALE GENOMIC DNA]</scope>
    <source>
        <strain evidence="5">H1</strain>
    </source>
</reference>
<dbReference type="AlphaFoldDB" id="A0A132MQU1"/>
<proteinExistence type="predicted"/>
<evidence type="ECO:0000313" key="6">
    <source>
        <dbReference type="Proteomes" id="UP000070598"/>
    </source>
</evidence>
<dbReference type="RefSeq" id="WP_066888342.1">
    <property type="nucleotide sequence ID" value="NZ_CP171739.1"/>
</dbReference>
<accession>A0A132MQU1</accession>
<keyword evidence="5" id="KW-1185">Reference proteome</keyword>
<evidence type="ECO:0000313" key="3">
    <source>
        <dbReference type="EMBL" id="KWX01701.1"/>
    </source>
</evidence>
<name>A0A132MQU1_9ACTN</name>
<comment type="caution">
    <text evidence="2">The sequence shown here is derived from an EMBL/GenBank/DDBJ whole genome shotgun (WGS) entry which is preliminary data.</text>
</comment>
<reference evidence="3" key="4">
    <citation type="submission" date="2015-04" db="EMBL/GenBank/DDBJ databases">
        <title>Physiological reanalysis, assessment of diazotrophy, and genome sequences of multiple isolates of Streptomyces thermoautotrophicus.</title>
        <authorList>
            <person name="MacKellar D.C."/>
            <person name="Lieber L."/>
            <person name="Norman J."/>
            <person name="Bolger A."/>
            <person name="Tobin C."/>
            <person name="Murray J.W."/>
            <person name="Woodward J."/>
            <person name="Friesen M."/>
            <person name="Prell J."/>
        </authorList>
    </citation>
    <scope>NUCLEOTIDE SEQUENCE [LARGE SCALE GENOMIC DNA]</scope>
    <source>
        <strain evidence="3">H1</strain>
    </source>
</reference>
<reference evidence="6" key="2">
    <citation type="submission" date="2015-02" db="EMBL/GenBank/DDBJ databases">
        <title>Physiological reanalysis, assessment of diazotrophy, and genome sequences of multiple isolates of Streptomyces thermoautotrophicus.</title>
        <authorList>
            <person name="MacKellar D.C."/>
            <person name="Lieber L."/>
            <person name="Norman J."/>
            <person name="Bolger A."/>
            <person name="Tobin C."/>
            <person name="Murray J.W."/>
            <person name="Friesen M."/>
            <person name="Prell J."/>
        </authorList>
    </citation>
    <scope>NUCLEOTIDE SEQUENCE [LARGE SCALE GENOMIC DNA]</scope>
    <source>
        <strain evidence="6">UBT1</strain>
    </source>
</reference>
<dbReference type="EMBL" id="LAXD01000001">
    <property type="protein sequence ID" value="KWX01701.1"/>
    <property type="molecule type" value="Genomic_DNA"/>
</dbReference>
<gene>
    <name evidence="3" type="ORF">LI90_2733</name>
    <name evidence="2" type="ORF">TH66_15450</name>
    <name evidence="4" type="ORF">TR74_07880</name>
</gene>
<dbReference type="Proteomes" id="UP000070188">
    <property type="component" value="Unassembled WGS sequence"/>
</dbReference>
<dbReference type="STRING" id="1469144.LI90_2733"/>
<dbReference type="OrthoDB" id="5244559at2"/>
<sequence>MIIRILGEGQFDVPDQELEALNALDDELQAAIEAGNEEEFRSALTALLEKVRSGKPVPPENLVSSKLILPAADASLHEVRDLLSGDGLIPG</sequence>
<reference evidence="2 7" key="1">
    <citation type="submission" date="2015-02" db="EMBL/GenBank/DDBJ databases">
        <title>Physiological reanalysis, assessment of diazotrophy, and genome sequences of multiple isolates of Streptomyces thermoautotrophicus.</title>
        <authorList>
            <person name="MacKellar D.C."/>
            <person name="Lieber L."/>
            <person name="Norman J."/>
            <person name="Bolger A."/>
            <person name="Tobin C."/>
            <person name="Murray J.W."/>
            <person name="Prell J."/>
        </authorList>
    </citation>
    <scope>NUCLEOTIDE SEQUENCE [LARGE SCALE GENOMIC DNA]</scope>
    <source>
        <strain evidence="2 7">UBT1</strain>
    </source>
</reference>
<evidence type="ECO:0000313" key="5">
    <source>
        <dbReference type="Proteomes" id="UP000070188"/>
    </source>
</evidence>
<dbReference type="Proteomes" id="UP000070659">
    <property type="component" value="Unassembled WGS sequence"/>
</dbReference>
<dbReference type="InterPro" id="IPR054437">
    <property type="entry name" value="PspA-assoc_dom"/>
</dbReference>
<evidence type="ECO:0000259" key="1">
    <source>
        <dbReference type="Pfam" id="PF22743"/>
    </source>
</evidence>
<evidence type="ECO:0000313" key="2">
    <source>
        <dbReference type="EMBL" id="KWX00248.1"/>
    </source>
</evidence>
<dbReference type="EMBL" id="JYIJ01000018">
    <property type="protein sequence ID" value="KWX00248.1"/>
    <property type="molecule type" value="Genomic_DNA"/>
</dbReference>
<dbReference type="Pfam" id="PF22743">
    <property type="entry name" value="PspAA"/>
    <property type="match status" value="1"/>
</dbReference>
<feature type="domain" description="PspA-associated" evidence="1">
    <location>
        <begin position="1"/>
        <end position="91"/>
    </location>
</feature>